<dbReference type="Proteomes" id="UP001500394">
    <property type="component" value="Unassembled WGS sequence"/>
</dbReference>
<evidence type="ECO:0000313" key="3">
    <source>
        <dbReference type="EMBL" id="GAA4513233.1"/>
    </source>
</evidence>
<accession>A0ABP8QYH2</accession>
<protein>
    <recommendedName>
        <fullName evidence="2">DUF4296 domain-containing protein</fullName>
    </recommendedName>
</protein>
<keyword evidence="4" id="KW-1185">Reference proteome</keyword>
<dbReference type="EMBL" id="BAABGR010000006">
    <property type="protein sequence ID" value="GAA4513233.1"/>
    <property type="molecule type" value="Genomic_DNA"/>
</dbReference>
<dbReference type="InterPro" id="IPR025381">
    <property type="entry name" value="DUF4296"/>
</dbReference>
<evidence type="ECO:0000313" key="4">
    <source>
        <dbReference type="Proteomes" id="UP001500394"/>
    </source>
</evidence>
<organism evidence="3 4">
    <name type="scientific">Sphingobacterium thermophilum</name>
    <dbReference type="NCBI Taxonomy" id="768534"/>
    <lineage>
        <taxon>Bacteria</taxon>
        <taxon>Pseudomonadati</taxon>
        <taxon>Bacteroidota</taxon>
        <taxon>Sphingobacteriia</taxon>
        <taxon>Sphingobacteriales</taxon>
        <taxon>Sphingobacteriaceae</taxon>
        <taxon>Sphingobacterium</taxon>
    </lineage>
</organism>
<evidence type="ECO:0000256" key="1">
    <source>
        <dbReference type="SAM" id="MobiDB-lite"/>
    </source>
</evidence>
<feature type="region of interest" description="Disordered" evidence="1">
    <location>
        <begin position="227"/>
        <end position="273"/>
    </location>
</feature>
<evidence type="ECO:0000259" key="2">
    <source>
        <dbReference type="Pfam" id="PF14129"/>
    </source>
</evidence>
<sequence>MSEILTEVSLIDGYLNSLPTDSARKVMPVLYGKVFERFKLDSALFIRNVDYYYGNPELTEKVYKKVQENLSQYERVARVEDSVRTAFVQDSINRINYMQRLYSNLQNLRYYYKGDDKIQNYIDYSKQFFLNFGLDYFVSQMNINPIRIINYQLPDSLKGRFSKELYPLLSVDTVKNDSTVVVPKVNLRNIQKLGESFYESFVPNIIKRYLQLGYTASNTPTVQLTAPSVPQTPQGGTPEAEAQEVLQPAEEQVPTKPVSRKIGGKGLQRVQQQ</sequence>
<proteinExistence type="predicted"/>
<dbReference type="Pfam" id="PF14129">
    <property type="entry name" value="DUF4296"/>
    <property type="match status" value="1"/>
</dbReference>
<gene>
    <name evidence="3" type="ORF">GCM10023173_08580</name>
</gene>
<name>A0ABP8QYH2_9SPHI</name>
<feature type="domain" description="DUF4296" evidence="2">
    <location>
        <begin position="1"/>
        <end position="72"/>
    </location>
</feature>
<reference evidence="4" key="1">
    <citation type="journal article" date="2019" name="Int. J. Syst. Evol. Microbiol.">
        <title>The Global Catalogue of Microorganisms (GCM) 10K type strain sequencing project: providing services to taxonomists for standard genome sequencing and annotation.</title>
        <authorList>
            <consortium name="The Broad Institute Genomics Platform"/>
            <consortium name="The Broad Institute Genome Sequencing Center for Infectious Disease"/>
            <person name="Wu L."/>
            <person name="Ma J."/>
        </authorList>
    </citation>
    <scope>NUCLEOTIDE SEQUENCE [LARGE SCALE GENOMIC DNA]</scope>
    <source>
        <strain evidence="4">JCM 17858</strain>
    </source>
</reference>
<comment type="caution">
    <text evidence="3">The sequence shown here is derived from an EMBL/GenBank/DDBJ whole genome shotgun (WGS) entry which is preliminary data.</text>
</comment>